<comment type="caution">
    <text evidence="4">The sequence shown here is derived from an EMBL/GenBank/DDBJ whole genome shotgun (WGS) entry which is preliminary data.</text>
</comment>
<dbReference type="FunFam" id="3.40.50.1110:FF:000002">
    <property type="entry name" value="isoamyl acetate-hydrolyzing esterase 1 homolog"/>
    <property type="match status" value="1"/>
</dbReference>
<dbReference type="Pfam" id="PF13472">
    <property type="entry name" value="Lipase_GDSL_2"/>
    <property type="match status" value="1"/>
</dbReference>
<organism evidence="4 5">
    <name type="scientific">Mikania micrantha</name>
    <name type="common">bitter vine</name>
    <dbReference type="NCBI Taxonomy" id="192012"/>
    <lineage>
        <taxon>Eukaryota</taxon>
        <taxon>Viridiplantae</taxon>
        <taxon>Streptophyta</taxon>
        <taxon>Embryophyta</taxon>
        <taxon>Tracheophyta</taxon>
        <taxon>Spermatophyta</taxon>
        <taxon>Magnoliopsida</taxon>
        <taxon>eudicotyledons</taxon>
        <taxon>Gunneridae</taxon>
        <taxon>Pentapetalae</taxon>
        <taxon>asterids</taxon>
        <taxon>campanulids</taxon>
        <taxon>Asterales</taxon>
        <taxon>Asteraceae</taxon>
        <taxon>Asteroideae</taxon>
        <taxon>Heliantheae alliance</taxon>
        <taxon>Eupatorieae</taxon>
        <taxon>Mikania</taxon>
    </lineage>
</organism>
<proteinExistence type="inferred from homology"/>
<dbReference type="CDD" id="cd01838">
    <property type="entry name" value="Isoamyl_acetate_hydrolase_like"/>
    <property type="match status" value="1"/>
</dbReference>
<dbReference type="PANTHER" id="PTHR14209:SF10">
    <property type="entry name" value="SGNH HYDROLASE-TYPE ESTERASE DOMAIN-CONTAINING PROTEIN"/>
    <property type="match status" value="1"/>
</dbReference>
<dbReference type="InterPro" id="IPR045136">
    <property type="entry name" value="Iah1-like"/>
</dbReference>
<dbReference type="InterPro" id="IPR013830">
    <property type="entry name" value="SGNH_hydro"/>
</dbReference>
<dbReference type="SUPFAM" id="SSF52266">
    <property type="entry name" value="SGNH hydrolase"/>
    <property type="match status" value="1"/>
</dbReference>
<keyword evidence="5" id="KW-1185">Reference proteome</keyword>
<dbReference type="GO" id="GO:0016787">
    <property type="term" value="F:hydrolase activity"/>
    <property type="evidence" value="ECO:0007669"/>
    <property type="project" value="UniProtKB-KW"/>
</dbReference>
<dbReference type="EMBL" id="SZYD01000017">
    <property type="protein sequence ID" value="KAD3067623.1"/>
    <property type="molecule type" value="Genomic_DNA"/>
</dbReference>
<dbReference type="PANTHER" id="PTHR14209">
    <property type="entry name" value="ISOAMYL ACETATE-HYDROLYZING ESTERASE 1"/>
    <property type="match status" value="1"/>
</dbReference>
<protein>
    <recommendedName>
        <fullName evidence="3">SGNH hydrolase-type esterase domain-containing protein</fullName>
    </recommendedName>
</protein>
<reference evidence="4 5" key="1">
    <citation type="submission" date="2019-05" db="EMBL/GenBank/DDBJ databases">
        <title>Mikania micrantha, genome provides insights into the molecular mechanism of rapid growth.</title>
        <authorList>
            <person name="Liu B."/>
        </authorList>
    </citation>
    <scope>NUCLEOTIDE SEQUENCE [LARGE SCALE GENOMIC DNA]</scope>
    <source>
        <strain evidence="4">NLD-2019</strain>
        <tissue evidence="4">Leaf</tissue>
    </source>
</reference>
<comment type="similarity">
    <text evidence="1">Belongs to the 'GDSL' lipolytic enzyme family.</text>
</comment>
<dbReference type="OrthoDB" id="671439at2759"/>
<evidence type="ECO:0000313" key="5">
    <source>
        <dbReference type="Proteomes" id="UP000326396"/>
    </source>
</evidence>
<evidence type="ECO:0000256" key="1">
    <source>
        <dbReference type="ARBA" id="ARBA00008668"/>
    </source>
</evidence>
<dbReference type="InterPro" id="IPR036514">
    <property type="entry name" value="SGNH_hydro_sf"/>
</dbReference>
<gene>
    <name evidence="4" type="ORF">E3N88_35503</name>
</gene>
<evidence type="ECO:0000256" key="2">
    <source>
        <dbReference type="ARBA" id="ARBA00022801"/>
    </source>
</evidence>
<feature type="domain" description="SGNH hydrolase-type esterase" evidence="3">
    <location>
        <begin position="11"/>
        <end position="193"/>
    </location>
</feature>
<evidence type="ECO:0000313" key="4">
    <source>
        <dbReference type="EMBL" id="KAD3067623.1"/>
    </source>
</evidence>
<keyword evidence="2" id="KW-0378">Hydrolase</keyword>
<name>A0A5N6M3X7_9ASTR</name>
<evidence type="ECO:0000259" key="3">
    <source>
        <dbReference type="Pfam" id="PF13472"/>
    </source>
</evidence>
<sequence>MVGPRRPQFVLFGSSIVQLSFSDEGWGAILAGIYARKADVFLRGYGGWNSRQAVQVLDEVFPKDDEVQPSLVIVYFGGNDSVRPRPDGLSAHVPLPEYVENMRKISIHLKSLSDKTRIIFLTAPPVNEAQLLQVLGVDGRKNELCQKYADACVELCQEMGIKAINLCNAFKKHDNWMATCFTDGMHLSPTGSKIVAKEILKVLKEADWKPSLYSEDLINTFRCWNKGLRVK</sequence>
<dbReference type="AlphaFoldDB" id="A0A5N6M3X7"/>
<accession>A0A5N6M3X7</accession>
<dbReference type="Gene3D" id="3.40.50.1110">
    <property type="entry name" value="SGNH hydrolase"/>
    <property type="match status" value="1"/>
</dbReference>
<dbReference type="Proteomes" id="UP000326396">
    <property type="component" value="Linkage Group LG7"/>
</dbReference>